<evidence type="ECO:0000313" key="1">
    <source>
        <dbReference type="EMBL" id="GES51395.1"/>
    </source>
</evidence>
<gene>
    <name evidence="1" type="ORF">RsS93_40090</name>
</gene>
<keyword evidence="2" id="KW-1185">Reference proteome</keyword>
<dbReference type="EMBL" id="BLAJ01000004">
    <property type="protein sequence ID" value="GES51395.1"/>
    <property type="molecule type" value="Genomic_DNA"/>
</dbReference>
<name>A0ABQ0Z7C1_9HYPH</name>
<sequence length="101" mass="11015">MATVRTAAAGFNAILHVTDPFAIIRALSADLRAFTTDVAMMLRAYQHEMRGRPAYLATGHHELEMRRTGVLSSSLETVSHRSGQAFAVAREAVFDAALHFG</sequence>
<comment type="caution">
    <text evidence="1">The sequence shown here is derived from an EMBL/GenBank/DDBJ whole genome shotgun (WGS) entry which is preliminary data.</text>
</comment>
<reference evidence="1 2" key="1">
    <citation type="journal article" date="2020" name="Genome Biol. Evol.">
        <title>Rhizobium dioscoreae sp. nov., a plant growth-promoting bacterium isolated from yam (Dioscorea species).</title>
        <authorList>
            <person name="Ouyabe M."/>
            <person name="Tanaka N."/>
            <person name="Shiwa Y."/>
            <person name="Fujita N."/>
            <person name="Kikuno H."/>
            <person name="Babil P."/>
            <person name="Shiwachi H."/>
        </authorList>
    </citation>
    <scope>NUCLEOTIDE SEQUENCE [LARGE SCALE GENOMIC DNA]</scope>
    <source>
        <strain evidence="1 2">S-93</strain>
    </source>
</reference>
<accession>A0ABQ0Z7C1</accession>
<dbReference type="Proteomes" id="UP000390335">
    <property type="component" value="Unassembled WGS sequence"/>
</dbReference>
<organism evidence="1 2">
    <name type="scientific">Rhizobium dioscoreae</name>
    <dbReference type="NCBI Taxonomy" id="2653122"/>
    <lineage>
        <taxon>Bacteria</taxon>
        <taxon>Pseudomonadati</taxon>
        <taxon>Pseudomonadota</taxon>
        <taxon>Alphaproteobacteria</taxon>
        <taxon>Hyphomicrobiales</taxon>
        <taxon>Rhizobiaceae</taxon>
        <taxon>Rhizobium/Agrobacterium group</taxon>
        <taxon>Rhizobium</taxon>
    </lineage>
</organism>
<proteinExistence type="predicted"/>
<protein>
    <submittedName>
        <fullName evidence="1">Uncharacterized protein</fullName>
    </submittedName>
</protein>
<evidence type="ECO:0000313" key="2">
    <source>
        <dbReference type="Proteomes" id="UP000390335"/>
    </source>
</evidence>